<reference evidence="1 2" key="1">
    <citation type="submission" date="2023-07" db="EMBL/GenBank/DDBJ databases">
        <title>Genomic Encyclopedia of Type Strains, Phase IV (KMG-IV): sequencing the most valuable type-strain genomes for metagenomic binning, comparative biology and taxonomic classification.</title>
        <authorList>
            <person name="Goeker M."/>
        </authorList>
    </citation>
    <scope>NUCLEOTIDE SEQUENCE [LARGE SCALE GENOMIC DNA]</scope>
    <source>
        <strain evidence="1 2">T98</strain>
    </source>
</reference>
<dbReference type="EMBL" id="JAUSUY010000004">
    <property type="protein sequence ID" value="MDT3425656.1"/>
    <property type="molecule type" value="Genomic_DNA"/>
</dbReference>
<name>A0ABU3H5A5_9BACL</name>
<evidence type="ECO:0000313" key="1">
    <source>
        <dbReference type="EMBL" id="MDT3425656.1"/>
    </source>
</evidence>
<comment type="caution">
    <text evidence="1">The sequence shown here is derived from an EMBL/GenBank/DDBJ whole genome shotgun (WGS) entry which is preliminary data.</text>
</comment>
<keyword evidence="2" id="KW-1185">Reference proteome</keyword>
<dbReference type="Proteomes" id="UP001248709">
    <property type="component" value="Unassembled WGS sequence"/>
</dbReference>
<sequence>MAVNSIVLLLYYCDVVKTDDASRMPILDSPILYGKHALPLRIGLPLVPRKGALVDAE</sequence>
<protein>
    <submittedName>
        <fullName evidence="1">Uncharacterized protein</fullName>
    </submittedName>
</protein>
<accession>A0ABU3H5A5</accession>
<evidence type="ECO:0000313" key="2">
    <source>
        <dbReference type="Proteomes" id="UP001248709"/>
    </source>
</evidence>
<organism evidence="1 2">
    <name type="scientific">Paenibacillus forsythiae</name>
    <dbReference type="NCBI Taxonomy" id="365616"/>
    <lineage>
        <taxon>Bacteria</taxon>
        <taxon>Bacillati</taxon>
        <taxon>Bacillota</taxon>
        <taxon>Bacilli</taxon>
        <taxon>Bacillales</taxon>
        <taxon>Paenibacillaceae</taxon>
        <taxon>Paenibacillus</taxon>
    </lineage>
</organism>
<proteinExistence type="predicted"/>
<gene>
    <name evidence="1" type="ORF">J2Z22_001175</name>
</gene>
<dbReference type="RefSeq" id="WP_312000828.1">
    <property type="nucleotide sequence ID" value="NZ_JAUSUY010000004.1"/>
</dbReference>